<evidence type="ECO:0000313" key="2">
    <source>
        <dbReference type="Proteomes" id="UP000604730"/>
    </source>
</evidence>
<dbReference type="EMBL" id="JAEPRJ010000001">
    <property type="protein sequence ID" value="MBK5897734.1"/>
    <property type="molecule type" value="Genomic_DNA"/>
</dbReference>
<sequence>MDNTLCRISKMSSQLAAPLVDNYIQTLNRNSSIVNENTIKIIKELFAELKLIKSCGDDERRELWLEVPKGTIADFGDYETAKEYGDVENYEEFERWWKEEYPDDVYWYHLVTLENDGYMAVFLKNRMVLEVNPHLNEEQYDRFGDAVNPFVEWLTVSVKCCINQMQEGTYNEYVKTHLTPENRTGTIIRNDYWRAFPEVKENYLKNFSKSDYDEFIRLMDGVKDKPSPNGRMETMTSGLFFHCCALGYEANHFQGCELPPKEQYLKHADGRDEGLCGIDENSPSAFETWYNDRMRYGGHPWEVCRGGNSTHVDLYVMRDEKGYYFYTAGNAWNRSVEAAYFYLSIYRAGYPVTIRDGRAMADRFLGVDRIGIVPAGVIPNYCESYFPGEKILDFMNLDKEDEEKILEYIIWQDIPEQNLG</sequence>
<protein>
    <recommendedName>
        <fullName evidence="3">SMI1/KNR4 family protein</fullName>
    </recommendedName>
</protein>
<organism evidence="1 2">
    <name type="scientific">Catonella massiliensis</name>
    <dbReference type="NCBI Taxonomy" id="2799636"/>
    <lineage>
        <taxon>Bacteria</taxon>
        <taxon>Bacillati</taxon>
        <taxon>Bacillota</taxon>
        <taxon>Clostridia</taxon>
        <taxon>Lachnospirales</taxon>
        <taxon>Lachnospiraceae</taxon>
        <taxon>Catonella</taxon>
    </lineage>
</organism>
<keyword evidence="2" id="KW-1185">Reference proteome</keyword>
<gene>
    <name evidence="1" type="ORF">JJN12_08090</name>
</gene>
<dbReference type="RefSeq" id="WP_208429200.1">
    <property type="nucleotide sequence ID" value="NZ_JAEPRJ010000001.1"/>
</dbReference>
<accession>A0ABS1J1G7</accession>
<evidence type="ECO:0000313" key="1">
    <source>
        <dbReference type="EMBL" id="MBK5897734.1"/>
    </source>
</evidence>
<dbReference type="Proteomes" id="UP000604730">
    <property type="component" value="Unassembled WGS sequence"/>
</dbReference>
<reference evidence="1 2" key="1">
    <citation type="submission" date="2021-01" db="EMBL/GenBank/DDBJ databases">
        <title>Isolation and description of Catonella massiliensis sp. nov., a novel Catonella species, isolated from a stable periodontitis subject.</title>
        <authorList>
            <person name="Antezack A."/>
            <person name="Boxberger M."/>
            <person name="La Scola B."/>
            <person name="Monnet-Corti V."/>
        </authorList>
    </citation>
    <scope>NUCLEOTIDE SEQUENCE [LARGE SCALE GENOMIC DNA]</scope>
    <source>
        <strain evidence="1 2">Marseille-Q4567</strain>
    </source>
</reference>
<proteinExistence type="predicted"/>
<name>A0ABS1J1G7_9FIRM</name>
<comment type="caution">
    <text evidence="1">The sequence shown here is derived from an EMBL/GenBank/DDBJ whole genome shotgun (WGS) entry which is preliminary data.</text>
</comment>
<evidence type="ECO:0008006" key="3">
    <source>
        <dbReference type="Google" id="ProtNLM"/>
    </source>
</evidence>